<reference evidence="2 3" key="1">
    <citation type="journal article" date="2023" name="Commun. Biol.">
        <title>Reorganization of the ancestral sex-determining regions during the evolution of trioecy in Pleodorina starrii.</title>
        <authorList>
            <person name="Takahashi K."/>
            <person name="Suzuki S."/>
            <person name="Kawai-Toyooka H."/>
            <person name="Yamamoto K."/>
            <person name="Hamaji T."/>
            <person name="Ootsuki R."/>
            <person name="Yamaguchi H."/>
            <person name="Kawachi M."/>
            <person name="Higashiyama T."/>
            <person name="Nozaki H."/>
        </authorList>
    </citation>
    <scope>NUCLEOTIDE SEQUENCE [LARGE SCALE GENOMIC DNA]</scope>
    <source>
        <strain evidence="2 3">NIES-4479</strain>
    </source>
</reference>
<comment type="caution">
    <text evidence="2">The sequence shown here is derived from an EMBL/GenBank/DDBJ whole genome shotgun (WGS) entry which is preliminary data.</text>
</comment>
<accession>A0A9W6BA30</accession>
<dbReference type="Proteomes" id="UP001165080">
    <property type="component" value="Unassembled WGS sequence"/>
</dbReference>
<evidence type="ECO:0000313" key="3">
    <source>
        <dbReference type="Proteomes" id="UP001165080"/>
    </source>
</evidence>
<proteinExistence type="predicted"/>
<feature type="compositionally biased region" description="Basic residues" evidence="1">
    <location>
        <begin position="121"/>
        <end position="143"/>
    </location>
</feature>
<sequence>MQHTTRGRVAARRVRLRCGYDLSTAARTRVPSRLPTALPNSTPSFQTPCPPLASTTFFLLDTRKTTLGEMLGADPSIVKQASVRGSPQRDPPPQSHAPPGPPHQTSPSNNTHCPARATRNPQRRVGHRAAWRLPCRRTPRRWLPRCQPAPKPHQQHGPASFLSPSFLPSQGHACCTSHPSRRQHLLHAEPQRHRPPVRLQPLHLRHLGHGGTQVLEPLVRQVLEDRG</sequence>
<keyword evidence="3" id="KW-1185">Reference proteome</keyword>
<evidence type="ECO:0000313" key="2">
    <source>
        <dbReference type="EMBL" id="GLC48332.1"/>
    </source>
</evidence>
<evidence type="ECO:0000256" key="1">
    <source>
        <dbReference type="SAM" id="MobiDB-lite"/>
    </source>
</evidence>
<dbReference type="EMBL" id="BRXU01000001">
    <property type="protein sequence ID" value="GLC48332.1"/>
    <property type="molecule type" value="Genomic_DNA"/>
</dbReference>
<feature type="region of interest" description="Disordered" evidence="1">
    <location>
        <begin position="82"/>
        <end position="165"/>
    </location>
</feature>
<dbReference type="AlphaFoldDB" id="A0A9W6BA30"/>
<organism evidence="2 3">
    <name type="scientific">Pleodorina starrii</name>
    <dbReference type="NCBI Taxonomy" id="330485"/>
    <lineage>
        <taxon>Eukaryota</taxon>
        <taxon>Viridiplantae</taxon>
        <taxon>Chlorophyta</taxon>
        <taxon>core chlorophytes</taxon>
        <taxon>Chlorophyceae</taxon>
        <taxon>CS clade</taxon>
        <taxon>Chlamydomonadales</taxon>
        <taxon>Volvocaceae</taxon>
        <taxon>Pleodorina</taxon>
    </lineage>
</organism>
<name>A0A9W6BA30_9CHLO</name>
<gene>
    <name evidence="2" type="primary">PLESTB004307</name>
    <name evidence="2" type="ORF">PLESTB_000084500</name>
</gene>
<feature type="compositionally biased region" description="Pro residues" evidence="1">
    <location>
        <begin position="89"/>
        <end position="104"/>
    </location>
</feature>
<protein>
    <submittedName>
        <fullName evidence="2">Uncharacterized protein</fullName>
    </submittedName>
</protein>